<evidence type="ECO:0000313" key="5">
    <source>
        <dbReference type="Proteomes" id="UP000033774"/>
    </source>
</evidence>
<dbReference type="PROSITE" id="PS51371">
    <property type="entry name" value="CBS"/>
    <property type="match status" value="2"/>
</dbReference>
<dbReference type="InterPro" id="IPR000644">
    <property type="entry name" value="CBS_dom"/>
</dbReference>
<dbReference type="CDD" id="cd04623">
    <property type="entry name" value="CBS_pair_bac_euk"/>
    <property type="match status" value="1"/>
</dbReference>
<dbReference type="EMBL" id="LAJY01000108">
    <property type="protein sequence ID" value="KJV10357.1"/>
    <property type="molecule type" value="Genomic_DNA"/>
</dbReference>
<reference evidence="4 5" key="1">
    <citation type="submission" date="2015-03" db="EMBL/GenBank/DDBJ databases">
        <title>Draft genome sequence of Elstera litoralis.</title>
        <authorList>
            <person name="Rahalkar M.C."/>
            <person name="Dhakephalkar P.K."/>
            <person name="Pore S.D."/>
            <person name="Arora P."/>
            <person name="Kapse N.G."/>
            <person name="Pandit P.S."/>
        </authorList>
    </citation>
    <scope>NUCLEOTIDE SEQUENCE [LARGE SCALE GENOMIC DNA]</scope>
    <source>
        <strain evidence="4 5">Dia-1</strain>
    </source>
</reference>
<dbReference type="Gene3D" id="3.10.580.10">
    <property type="entry name" value="CBS-domain"/>
    <property type="match status" value="1"/>
</dbReference>
<feature type="domain" description="CBS" evidence="3">
    <location>
        <begin position="77"/>
        <end position="134"/>
    </location>
</feature>
<keyword evidence="5" id="KW-1185">Reference proteome</keyword>
<dbReference type="SMART" id="SM00116">
    <property type="entry name" value="CBS"/>
    <property type="match status" value="2"/>
</dbReference>
<evidence type="ECO:0000256" key="2">
    <source>
        <dbReference type="PROSITE-ProRule" id="PRU00703"/>
    </source>
</evidence>
<dbReference type="Proteomes" id="UP000033774">
    <property type="component" value="Unassembled WGS sequence"/>
</dbReference>
<gene>
    <name evidence="4" type="ORF">VZ95_05435</name>
</gene>
<dbReference type="InterPro" id="IPR046342">
    <property type="entry name" value="CBS_dom_sf"/>
</dbReference>
<proteinExistence type="predicted"/>
<evidence type="ECO:0000313" key="4">
    <source>
        <dbReference type="EMBL" id="KJV10357.1"/>
    </source>
</evidence>
<dbReference type="InterPro" id="IPR044725">
    <property type="entry name" value="CBSX3_CBS_dom"/>
</dbReference>
<keyword evidence="1 2" id="KW-0129">CBS domain</keyword>
<sequence length="148" mass="16176">MKRTLVPGIVSDTQAFAPLTPQQTVLSAAEMMSDRRIGAAMVVEHGRLVGIFSERDLLTRVVAQGRNPETTKIADVMTLDPHTLPPDASPREALKIMEKGKFRHLPIVDGDQIIAIISIRDLFAAVNEELAKDLEQRDTLLFGAGYGA</sequence>
<accession>A0A0F3IUQ5</accession>
<dbReference type="InterPro" id="IPR051257">
    <property type="entry name" value="Diverse_CBS-Domain"/>
</dbReference>
<dbReference type="OrthoDB" id="9807125at2"/>
<name>A0A0F3IUQ5_9PROT</name>
<dbReference type="RefSeq" id="WP_045774965.1">
    <property type="nucleotide sequence ID" value="NZ_LAJY01000108.1"/>
</dbReference>
<dbReference type="AlphaFoldDB" id="A0A0F3IUQ5"/>
<evidence type="ECO:0000259" key="3">
    <source>
        <dbReference type="PROSITE" id="PS51371"/>
    </source>
</evidence>
<evidence type="ECO:0000256" key="1">
    <source>
        <dbReference type="ARBA" id="ARBA00023122"/>
    </source>
</evidence>
<comment type="caution">
    <text evidence="4">The sequence shown here is derived from an EMBL/GenBank/DDBJ whole genome shotgun (WGS) entry which is preliminary data.</text>
</comment>
<dbReference type="PANTHER" id="PTHR43080">
    <property type="entry name" value="CBS DOMAIN-CONTAINING PROTEIN CBSX3, MITOCHONDRIAL"/>
    <property type="match status" value="1"/>
</dbReference>
<protein>
    <recommendedName>
        <fullName evidence="3">CBS domain-containing protein</fullName>
    </recommendedName>
</protein>
<feature type="domain" description="CBS" evidence="3">
    <location>
        <begin position="12"/>
        <end position="69"/>
    </location>
</feature>
<dbReference type="Pfam" id="PF00571">
    <property type="entry name" value="CBS"/>
    <property type="match status" value="2"/>
</dbReference>
<dbReference type="SUPFAM" id="SSF54631">
    <property type="entry name" value="CBS-domain pair"/>
    <property type="match status" value="1"/>
</dbReference>
<dbReference type="PANTHER" id="PTHR43080:SF2">
    <property type="entry name" value="CBS DOMAIN-CONTAINING PROTEIN"/>
    <property type="match status" value="1"/>
</dbReference>
<organism evidence="4 5">
    <name type="scientific">Elstera litoralis</name>
    <dbReference type="NCBI Taxonomy" id="552518"/>
    <lineage>
        <taxon>Bacteria</taxon>
        <taxon>Pseudomonadati</taxon>
        <taxon>Pseudomonadota</taxon>
        <taxon>Alphaproteobacteria</taxon>
        <taxon>Rhodospirillales</taxon>
        <taxon>Rhodospirillaceae</taxon>
        <taxon>Elstera</taxon>
    </lineage>
</organism>